<dbReference type="Proteomes" id="UP000255139">
    <property type="component" value="Unassembled WGS sequence"/>
</dbReference>
<evidence type="ECO:0000313" key="1">
    <source>
        <dbReference type="EMBL" id="STQ85908.1"/>
    </source>
</evidence>
<gene>
    <name evidence="2" type="ORF">LS73_007265</name>
    <name evidence="1" type="ORF">NCTC12714_00697</name>
</gene>
<name>A0A099TZL4_9HELI</name>
<protein>
    <submittedName>
        <fullName evidence="1">Uncharacterized protein</fullName>
    </submittedName>
</protein>
<dbReference type="OrthoDB" id="5329629at2"/>
<evidence type="ECO:0000313" key="4">
    <source>
        <dbReference type="Proteomes" id="UP000255139"/>
    </source>
</evidence>
<evidence type="ECO:0000313" key="2">
    <source>
        <dbReference type="EMBL" id="TLD99568.1"/>
    </source>
</evidence>
<dbReference type="Proteomes" id="UP000029922">
    <property type="component" value="Unassembled WGS sequence"/>
</dbReference>
<dbReference type="EMBL" id="UGJE01000002">
    <property type="protein sequence ID" value="STQ85908.1"/>
    <property type="molecule type" value="Genomic_DNA"/>
</dbReference>
<proteinExistence type="predicted"/>
<organism evidence="1 4">
    <name type="scientific">Helicobacter muridarum</name>
    <dbReference type="NCBI Taxonomy" id="216"/>
    <lineage>
        <taxon>Bacteria</taxon>
        <taxon>Pseudomonadati</taxon>
        <taxon>Campylobacterota</taxon>
        <taxon>Epsilonproteobacteria</taxon>
        <taxon>Campylobacterales</taxon>
        <taxon>Helicobacteraceae</taxon>
        <taxon>Helicobacter</taxon>
    </lineage>
</organism>
<reference evidence="1 4" key="2">
    <citation type="submission" date="2018-06" db="EMBL/GenBank/DDBJ databases">
        <authorList>
            <consortium name="Pathogen Informatics"/>
            <person name="Doyle S."/>
        </authorList>
    </citation>
    <scope>NUCLEOTIDE SEQUENCE [LARGE SCALE GENOMIC DNA]</scope>
    <source>
        <strain evidence="1 4">NCTC12714</strain>
    </source>
</reference>
<dbReference type="RefSeq" id="WP_034558655.1">
    <property type="nucleotide sequence ID" value="NZ_FZML01000005.1"/>
</dbReference>
<accession>A0A099TZL4</accession>
<dbReference type="AlphaFoldDB" id="A0A099TZL4"/>
<evidence type="ECO:0000313" key="3">
    <source>
        <dbReference type="Proteomes" id="UP000029922"/>
    </source>
</evidence>
<reference evidence="2 3" key="1">
    <citation type="journal article" date="2014" name="Genome Announc.">
        <title>Draft genome sequences of eight enterohepatic helicobacter species isolated from both laboratory and wild rodents.</title>
        <authorList>
            <person name="Sheh A."/>
            <person name="Shen Z."/>
            <person name="Fox J.G."/>
        </authorList>
    </citation>
    <scope>NUCLEOTIDE SEQUENCE [LARGE SCALE GENOMIC DNA]</scope>
    <source>
        <strain evidence="2 3">ST1</strain>
    </source>
</reference>
<dbReference type="EMBL" id="JRPD02000017">
    <property type="protein sequence ID" value="TLD99568.1"/>
    <property type="molecule type" value="Genomic_DNA"/>
</dbReference>
<keyword evidence="4" id="KW-1185">Reference proteome</keyword>
<sequence length="332" mass="38636">MLISCIKRAFTLFIYCAALYGFCFARGSALDFVNESTKLFTSGEKRYYCSGDSKFASCEFLPIGDDDFNINNLVLELKYPNQDMMTSLVSGEFNSYLSNNFLFPKSFVCENSTYLKKDTNVLKSDASCTIKSESITMNIDVSSFVVSDIFRYKDIYFIQLSNTKRLIEFQNRLIQYIDNSENFGSIGVLYEIFDWLNYYNLGIKEIKINIHAPNLSNYFLDENIKRYDNKTQAYQAYYSNLEFLLASYKYSVNNNKKLNSISRKNLDNILSDFAKLLDPNSHKRSIKILVRGSENETINLGQFLIMSFYGNNFMDNFYSMLNKYDIRSVTHW</sequence>